<evidence type="ECO:0000313" key="2">
    <source>
        <dbReference type="EMBL" id="CDQ23732.1"/>
    </source>
</evidence>
<dbReference type="Proteomes" id="UP000028868">
    <property type="component" value="Unassembled WGS sequence"/>
</dbReference>
<keyword evidence="1" id="KW-1133">Transmembrane helix</keyword>
<proteinExistence type="predicted"/>
<comment type="caution">
    <text evidence="2">The sequence shown here is derived from an EMBL/GenBank/DDBJ whole genome shotgun (WGS) entry which is preliminary data.</text>
</comment>
<keyword evidence="1" id="KW-0812">Transmembrane</keyword>
<name>A0A024P5X4_9BACI</name>
<reference evidence="2 3" key="2">
    <citation type="submission" date="2014-05" db="EMBL/GenBank/DDBJ databases">
        <title>Draft genome sequence of Halobacillus karajensis HK-03.</title>
        <authorList>
            <person name="Khelaifia S."/>
            <person name="Croce O."/>
            <person name="Lagier J.C."/>
            <person name="Raoult D."/>
        </authorList>
    </citation>
    <scope>NUCLEOTIDE SEQUENCE [LARGE SCALE GENOMIC DNA]</scope>
    <source>
        <strain evidence="2 3">HD-03</strain>
    </source>
</reference>
<organism evidence="2 3">
    <name type="scientific">Halobacillus karajensis</name>
    <dbReference type="NCBI Taxonomy" id="195088"/>
    <lineage>
        <taxon>Bacteria</taxon>
        <taxon>Bacillati</taxon>
        <taxon>Bacillota</taxon>
        <taxon>Bacilli</taxon>
        <taxon>Bacillales</taxon>
        <taxon>Bacillaceae</taxon>
        <taxon>Halobacillus</taxon>
    </lineage>
</organism>
<accession>A0A024P5X4</accession>
<keyword evidence="3" id="KW-1185">Reference proteome</keyword>
<protein>
    <submittedName>
        <fullName evidence="2">Uncharacterized protein</fullName>
    </submittedName>
</protein>
<keyword evidence="1" id="KW-0472">Membrane</keyword>
<gene>
    <name evidence="2" type="ORF">BN983_01983</name>
</gene>
<dbReference type="AlphaFoldDB" id="A0A024P5X4"/>
<dbReference type="EMBL" id="CCDI010000002">
    <property type="protein sequence ID" value="CDQ23732.1"/>
    <property type="molecule type" value="Genomic_DNA"/>
</dbReference>
<reference evidence="3" key="1">
    <citation type="submission" date="2014-03" db="EMBL/GenBank/DDBJ databases">
        <authorList>
            <person name="Urmite Genomes U."/>
        </authorList>
    </citation>
    <scope>NUCLEOTIDE SEQUENCE [LARGE SCALE GENOMIC DNA]</scope>
    <source>
        <strain evidence="3">HD-03</strain>
    </source>
</reference>
<feature type="transmembrane region" description="Helical" evidence="1">
    <location>
        <begin position="6"/>
        <end position="25"/>
    </location>
</feature>
<sequence length="70" mass="8039">MDLLLSLLYIILIVLTTGTHVYFVWKRHQRKMLCAQLGIIGLAIILGVWTIYDPANPSISKWLTTWSPLK</sequence>
<evidence type="ECO:0000313" key="3">
    <source>
        <dbReference type="Proteomes" id="UP000028868"/>
    </source>
</evidence>
<evidence type="ECO:0000256" key="1">
    <source>
        <dbReference type="SAM" id="Phobius"/>
    </source>
</evidence>
<feature type="transmembrane region" description="Helical" evidence="1">
    <location>
        <begin position="32"/>
        <end position="52"/>
    </location>
</feature>
<dbReference type="RefSeq" id="WP_035508086.1">
    <property type="nucleotide sequence ID" value="NZ_CCDI010000002.1"/>
</dbReference>